<gene>
    <name evidence="2" type="ORF">FQA47_007016</name>
</gene>
<evidence type="ECO:0000313" key="3">
    <source>
        <dbReference type="Proteomes" id="UP000646548"/>
    </source>
</evidence>
<dbReference type="Proteomes" id="UP000646548">
    <property type="component" value="Unassembled WGS sequence"/>
</dbReference>
<dbReference type="EMBL" id="WKFB01000478">
    <property type="protein sequence ID" value="KAF6721882.1"/>
    <property type="molecule type" value="Genomic_DNA"/>
</dbReference>
<protein>
    <submittedName>
        <fullName evidence="2">Uncharacterized protein</fullName>
    </submittedName>
</protein>
<evidence type="ECO:0000313" key="2">
    <source>
        <dbReference type="EMBL" id="KAF6721882.1"/>
    </source>
</evidence>
<name>A0A834BXQ9_ORYME</name>
<reference evidence="2" key="1">
    <citation type="journal article" name="BMC Genomics">
        <title>Long-read sequencing and de novo genome assembly of marine medaka (Oryzias melastigma).</title>
        <authorList>
            <person name="Liang P."/>
            <person name="Saqib H.S.A."/>
            <person name="Ni X."/>
            <person name="Shen Y."/>
        </authorList>
    </citation>
    <scope>NUCLEOTIDE SEQUENCE</scope>
    <source>
        <strain evidence="2">Bigg-433</strain>
    </source>
</reference>
<feature type="region of interest" description="Disordered" evidence="1">
    <location>
        <begin position="58"/>
        <end position="87"/>
    </location>
</feature>
<proteinExistence type="predicted"/>
<comment type="caution">
    <text evidence="2">The sequence shown here is derived from an EMBL/GenBank/DDBJ whole genome shotgun (WGS) entry which is preliminary data.</text>
</comment>
<dbReference type="AlphaFoldDB" id="A0A834BXQ9"/>
<accession>A0A834BXQ9</accession>
<sequence length="227" mass="24220">MQVRPLYWTGFSVFVHEVTRVLLGRHAGLQQTAETDGIMALRLQKQGSEGVQPYQFEPEVSSSEDTGASDDDGESSYSDGGEQTEGERRLQVLSRLASELDFLLRSAADERKPGAGVSTCSSLTELCCLLRCSLRCRKTPQLFFSTRVLPPADSVLLGSFGNCGSNAVVTEYRHALAACPWKDRRTVAIIAAGAASDANPSGATRGWRTACGGGRAGSASRQQLSAG</sequence>
<evidence type="ECO:0000256" key="1">
    <source>
        <dbReference type="SAM" id="MobiDB-lite"/>
    </source>
</evidence>
<organism evidence="2 3">
    <name type="scientific">Oryzias melastigma</name>
    <name type="common">Marine medaka</name>
    <dbReference type="NCBI Taxonomy" id="30732"/>
    <lineage>
        <taxon>Eukaryota</taxon>
        <taxon>Metazoa</taxon>
        <taxon>Chordata</taxon>
        <taxon>Craniata</taxon>
        <taxon>Vertebrata</taxon>
        <taxon>Euteleostomi</taxon>
        <taxon>Actinopterygii</taxon>
        <taxon>Neopterygii</taxon>
        <taxon>Teleostei</taxon>
        <taxon>Neoteleostei</taxon>
        <taxon>Acanthomorphata</taxon>
        <taxon>Ovalentaria</taxon>
        <taxon>Atherinomorphae</taxon>
        <taxon>Beloniformes</taxon>
        <taxon>Adrianichthyidae</taxon>
        <taxon>Oryziinae</taxon>
        <taxon>Oryzias</taxon>
    </lineage>
</organism>